<dbReference type="EMBL" id="LNYT01000003">
    <property type="protein sequence ID" value="KTD50568.1"/>
    <property type="molecule type" value="Genomic_DNA"/>
</dbReference>
<protein>
    <submittedName>
        <fullName evidence="2">Uncharacterized protein</fullName>
    </submittedName>
</protein>
<feature type="transmembrane region" description="Helical" evidence="1">
    <location>
        <begin position="6"/>
        <end position="26"/>
    </location>
</feature>
<evidence type="ECO:0000313" key="2">
    <source>
        <dbReference type="EMBL" id="KTD50568.1"/>
    </source>
</evidence>
<accession>A0A0W0Y0S2</accession>
<name>A0A0W0Y0S2_9GAMM</name>
<reference evidence="2 3" key="1">
    <citation type="submission" date="2015-11" db="EMBL/GenBank/DDBJ databases">
        <title>Genomic analysis of 38 Legionella species identifies large and diverse effector repertoires.</title>
        <authorList>
            <person name="Burstein D."/>
            <person name="Amaro F."/>
            <person name="Zusman T."/>
            <person name="Lifshitz Z."/>
            <person name="Cohen O."/>
            <person name="Gilbert J.A."/>
            <person name="Pupko T."/>
            <person name="Shuman H.A."/>
            <person name="Segal G."/>
        </authorList>
    </citation>
    <scope>NUCLEOTIDE SEQUENCE [LARGE SCALE GENOMIC DNA]</scope>
    <source>
        <strain evidence="2 3">WA-270A-C2</strain>
    </source>
</reference>
<keyword evidence="1" id="KW-1133">Transmembrane helix</keyword>
<proteinExistence type="predicted"/>
<keyword evidence="1" id="KW-0472">Membrane</keyword>
<comment type="caution">
    <text evidence="2">The sequence shown here is derived from an EMBL/GenBank/DDBJ whole genome shotgun (WGS) entry which is preliminary data.</text>
</comment>
<dbReference type="Proteomes" id="UP000054608">
    <property type="component" value="Unassembled WGS sequence"/>
</dbReference>
<dbReference type="STRING" id="458.Lrub_0192"/>
<feature type="transmembrane region" description="Helical" evidence="1">
    <location>
        <begin position="33"/>
        <end position="54"/>
    </location>
</feature>
<dbReference type="AlphaFoldDB" id="A0A0W0Y0S2"/>
<keyword evidence="1" id="KW-0812">Transmembrane</keyword>
<keyword evidence="3" id="KW-1185">Reference proteome</keyword>
<organism evidence="2 3">
    <name type="scientific">Legionella rubrilucens</name>
    <dbReference type="NCBI Taxonomy" id="458"/>
    <lineage>
        <taxon>Bacteria</taxon>
        <taxon>Pseudomonadati</taxon>
        <taxon>Pseudomonadota</taxon>
        <taxon>Gammaproteobacteria</taxon>
        <taxon>Legionellales</taxon>
        <taxon>Legionellaceae</taxon>
        <taxon>Legionella</taxon>
    </lineage>
</organism>
<gene>
    <name evidence="2" type="ORF">Lrub_0192</name>
</gene>
<sequence>MTILIYILAGVFAAALVTGLCYYANLERKTTSLLAVLAVMLALLLTRTYAIPYYQAANFENEIKKASPLFALLAKKSPDEFNRYVAEVKKDILSNHGQQILYKTSDFVNAEVMKYAVYSSNKALYNQIKGTLVFYQHLFKLNPKLVLMSEFPERFANEPEMKDLVSASQSYINPLLKAKEDIIVSAINHPAPALSRHEILEAQTLLGELFDTLAAEYGGHTVELTFQNPQSASLDKTKGAEIIIKFYQGLMKRGERETGLVLRYIASAS</sequence>
<evidence type="ECO:0000313" key="3">
    <source>
        <dbReference type="Proteomes" id="UP000054608"/>
    </source>
</evidence>
<evidence type="ECO:0000256" key="1">
    <source>
        <dbReference type="SAM" id="Phobius"/>
    </source>
</evidence>
<dbReference type="PATRIC" id="fig|458.5.peg.196"/>